<dbReference type="EMBL" id="JACSGT010000001">
    <property type="protein sequence ID" value="MCF2219027.1"/>
    <property type="molecule type" value="Genomic_DNA"/>
</dbReference>
<keyword evidence="2" id="KW-0560">Oxidoreductase</keyword>
<dbReference type="PANTHER" id="PTHR48107">
    <property type="entry name" value="NADPH-DEPENDENT ALDEHYDE REDUCTASE-LIKE PROTEIN, CHLOROPLASTIC-RELATED"/>
    <property type="match status" value="1"/>
</dbReference>
<comment type="caution">
    <text evidence="4">The sequence shown here is derived from an EMBL/GenBank/DDBJ whole genome shotgun (WGS) entry which is preliminary data.</text>
</comment>
<reference evidence="4" key="1">
    <citation type="submission" date="2021-08" db="EMBL/GenBank/DDBJ databases">
        <title>Complete genome sequence of Chryseobacterium sp strain PS-8.</title>
        <authorList>
            <person name="Das S.K."/>
        </authorList>
    </citation>
    <scope>NUCLEOTIDE SEQUENCE</scope>
    <source>
        <strain evidence="4">PS-8</strain>
    </source>
</reference>
<comment type="similarity">
    <text evidence="1">Belongs to the short-chain dehydrogenases/reductases (SDR) family.</text>
</comment>
<dbReference type="PANTHER" id="PTHR48107:SF16">
    <property type="entry name" value="NADPH-DEPENDENT ALDEHYDE REDUCTASE 1, CHLOROPLASTIC"/>
    <property type="match status" value="1"/>
</dbReference>
<dbReference type="InterPro" id="IPR020904">
    <property type="entry name" value="Sc_DH/Rdtase_CS"/>
</dbReference>
<protein>
    <submittedName>
        <fullName evidence="4">SDR family oxidoreductase</fullName>
    </submittedName>
</protein>
<dbReference type="PRINTS" id="PR00080">
    <property type="entry name" value="SDRFAMILY"/>
</dbReference>
<evidence type="ECO:0000256" key="3">
    <source>
        <dbReference type="SAM" id="MobiDB-lite"/>
    </source>
</evidence>
<name>A0ABS9C5P7_9FLAO</name>
<accession>A0ABS9C5P7</accession>
<evidence type="ECO:0000256" key="2">
    <source>
        <dbReference type="ARBA" id="ARBA00023002"/>
    </source>
</evidence>
<sequence>MMRKLKLDGKTVLITGADSGIGKAAALLFAEEGADIAIIYHSDEKDAEKAKSEIEAAGRKCSVYKGDINDYEFCEEVTSKVISEFGKIDILVNNAGTQFPSKSIEELQEENIRTTFNSNIIGMILLTKVVFPYLKEGSSIINTTSAAAYQGHPELLDYSATKGAIVSFTRSLALQAKPKGIRVNAVAPGPVATPLTKETFDEEEEDPDKPPFERNATPEEVASSFLFLAGEEAAQFTGQVLHPNGGIVVNG</sequence>
<dbReference type="SUPFAM" id="SSF51735">
    <property type="entry name" value="NAD(P)-binding Rossmann-fold domains"/>
    <property type="match status" value="1"/>
</dbReference>
<evidence type="ECO:0000256" key="1">
    <source>
        <dbReference type="ARBA" id="ARBA00006484"/>
    </source>
</evidence>
<evidence type="ECO:0000313" key="4">
    <source>
        <dbReference type="EMBL" id="MCF2219027.1"/>
    </source>
</evidence>
<dbReference type="InterPro" id="IPR036291">
    <property type="entry name" value="NAD(P)-bd_dom_sf"/>
</dbReference>
<dbReference type="Gene3D" id="3.40.50.720">
    <property type="entry name" value="NAD(P)-binding Rossmann-like Domain"/>
    <property type="match status" value="1"/>
</dbReference>
<gene>
    <name evidence="4" type="ORF">H9Q08_06900</name>
</gene>
<dbReference type="InterPro" id="IPR002347">
    <property type="entry name" value="SDR_fam"/>
</dbReference>
<dbReference type="PROSITE" id="PS00061">
    <property type="entry name" value="ADH_SHORT"/>
    <property type="match status" value="1"/>
</dbReference>
<dbReference type="Pfam" id="PF13561">
    <property type="entry name" value="adh_short_C2"/>
    <property type="match status" value="1"/>
</dbReference>
<feature type="region of interest" description="Disordered" evidence="3">
    <location>
        <begin position="192"/>
        <end position="216"/>
    </location>
</feature>
<dbReference type="Proteomes" id="UP001430374">
    <property type="component" value="Unassembled WGS sequence"/>
</dbReference>
<dbReference type="PRINTS" id="PR00081">
    <property type="entry name" value="GDHRDH"/>
</dbReference>
<keyword evidence="5" id="KW-1185">Reference proteome</keyword>
<organism evidence="4 5">
    <name type="scientific">Chryseobacterium indicum</name>
    <dbReference type="NCBI Taxonomy" id="2766954"/>
    <lineage>
        <taxon>Bacteria</taxon>
        <taxon>Pseudomonadati</taxon>
        <taxon>Bacteroidota</taxon>
        <taxon>Flavobacteriia</taxon>
        <taxon>Flavobacteriales</taxon>
        <taxon>Weeksellaceae</taxon>
        <taxon>Chryseobacterium group</taxon>
        <taxon>Chryseobacterium</taxon>
    </lineage>
</organism>
<proteinExistence type="inferred from homology"/>
<evidence type="ECO:0000313" key="5">
    <source>
        <dbReference type="Proteomes" id="UP001430374"/>
    </source>
</evidence>